<dbReference type="RefSeq" id="WP_207677866.1">
    <property type="nucleotide sequence ID" value="NZ_CP061800.1"/>
</dbReference>
<dbReference type="AlphaFoldDB" id="A0A975BP42"/>
<proteinExistence type="predicted"/>
<evidence type="ECO:0000313" key="1">
    <source>
        <dbReference type="EMBL" id="QTA89086.1"/>
    </source>
</evidence>
<evidence type="ECO:0000313" key="2">
    <source>
        <dbReference type="Proteomes" id="UP000663722"/>
    </source>
</evidence>
<dbReference type="EMBL" id="CP061800">
    <property type="protein sequence ID" value="QTA89086.1"/>
    <property type="molecule type" value="Genomic_DNA"/>
</dbReference>
<keyword evidence="2" id="KW-1185">Reference proteome</keyword>
<reference evidence="1" key="1">
    <citation type="journal article" date="2021" name="Microb. Physiol.">
        <title>Proteogenomic Insights into the Physiology of Marine, Sulfate-Reducing, Filamentous Desulfonema limicola and Desulfonema magnum.</title>
        <authorList>
            <person name="Schnaars V."/>
            <person name="Wohlbrand L."/>
            <person name="Scheve S."/>
            <person name="Hinrichs C."/>
            <person name="Reinhardt R."/>
            <person name="Rabus R."/>
        </authorList>
    </citation>
    <scope>NUCLEOTIDE SEQUENCE</scope>
    <source>
        <strain evidence="1">4be13</strain>
    </source>
</reference>
<dbReference type="Proteomes" id="UP000663722">
    <property type="component" value="Chromosome"/>
</dbReference>
<protein>
    <submittedName>
        <fullName evidence="1">Uncharacterized protein</fullName>
    </submittedName>
</protein>
<name>A0A975BP42_9BACT</name>
<sequence length="117" mass="13866">MSKLFKSGGSGYKILRIHQEKTESLVNQGLYSYGKLKKKKRKNIKENINITRLNKKREKEAINLTKRLYLQVYTSRFIIKEIEARDYSKDGILRHSRKSVMSVLWDLFRKYGSPIII</sequence>
<dbReference type="KEGG" id="dmm:dnm_051340"/>
<accession>A0A975BP42</accession>
<organism evidence="1 2">
    <name type="scientific">Desulfonema magnum</name>
    <dbReference type="NCBI Taxonomy" id="45655"/>
    <lineage>
        <taxon>Bacteria</taxon>
        <taxon>Pseudomonadati</taxon>
        <taxon>Thermodesulfobacteriota</taxon>
        <taxon>Desulfobacteria</taxon>
        <taxon>Desulfobacterales</taxon>
        <taxon>Desulfococcaceae</taxon>
        <taxon>Desulfonema</taxon>
    </lineage>
</organism>
<gene>
    <name evidence="1" type="ORF">dnm_051340</name>
</gene>